<dbReference type="InterPro" id="IPR003497">
    <property type="entry name" value="BRO_N_domain"/>
</dbReference>
<organism evidence="2 3">
    <name type="scientific">Candidatus Collierbacteria bacterium GW2011_GWC2_44_18</name>
    <dbReference type="NCBI Taxonomy" id="1618392"/>
    <lineage>
        <taxon>Bacteria</taxon>
        <taxon>Candidatus Collieribacteriota</taxon>
    </lineage>
</organism>
<comment type="caution">
    <text evidence="2">The sequence shown here is derived from an EMBL/GenBank/DDBJ whole genome shotgun (WGS) entry which is preliminary data.</text>
</comment>
<proteinExistence type="predicted"/>
<dbReference type="SMART" id="SM01040">
    <property type="entry name" value="Bro-N"/>
    <property type="match status" value="1"/>
</dbReference>
<gene>
    <name evidence="2" type="ORF">UW41_C0011G0013</name>
</gene>
<sequence length="280" mass="32305">MPTKVIDLTRIAIFQKKEIRKTIYKNEWYFSVVDVIFALTDSINPRDYWFKMKIRVKSEDGAELSTNCRQLKLKSADGKLYLTDCSDTEGIFRIIQSIPSPKAEPFKRWLAKVGYERIQEVEDPELAQKRARAIYKAKGYPDSWIEKRMRSIAIREDLTEQWEIHGVKLQKEYAILTAEISQAAFGVTPSQHKKIKGLERQNLRDHMSDLELLFSMLGEASTTAITKTEHPKGFTENKKASRRGGKIAGDARVNLEKEIGKSIVTPQNFLRKPRKSKKLK</sequence>
<dbReference type="Proteomes" id="UP000034172">
    <property type="component" value="Unassembled WGS sequence"/>
</dbReference>
<reference evidence="2 3" key="1">
    <citation type="journal article" date="2015" name="Nature">
        <title>rRNA introns, odd ribosomes, and small enigmatic genomes across a large radiation of phyla.</title>
        <authorList>
            <person name="Brown C.T."/>
            <person name="Hug L.A."/>
            <person name="Thomas B.C."/>
            <person name="Sharon I."/>
            <person name="Castelle C.J."/>
            <person name="Singh A."/>
            <person name="Wilkins M.J."/>
            <person name="Williams K.H."/>
            <person name="Banfield J.F."/>
        </authorList>
    </citation>
    <scope>NUCLEOTIDE SEQUENCE [LARGE SCALE GENOMIC DNA]</scope>
</reference>
<evidence type="ECO:0000313" key="2">
    <source>
        <dbReference type="EMBL" id="KKT49131.1"/>
    </source>
</evidence>
<dbReference type="EMBL" id="LCIE01000011">
    <property type="protein sequence ID" value="KKT49131.1"/>
    <property type="molecule type" value="Genomic_DNA"/>
</dbReference>
<accession>A0A0G1HPP6</accession>
<protein>
    <submittedName>
        <fullName evidence="2">Prophage antirepressor</fullName>
    </submittedName>
</protein>
<evidence type="ECO:0000313" key="3">
    <source>
        <dbReference type="Proteomes" id="UP000034172"/>
    </source>
</evidence>
<name>A0A0G1HPP6_9BACT</name>
<dbReference type="Pfam" id="PF02498">
    <property type="entry name" value="Bro-N"/>
    <property type="match status" value="1"/>
</dbReference>
<dbReference type="AlphaFoldDB" id="A0A0G1HPP6"/>
<evidence type="ECO:0000259" key="1">
    <source>
        <dbReference type="SMART" id="SM01040"/>
    </source>
</evidence>
<feature type="domain" description="Bro-N" evidence="1">
    <location>
        <begin position="18"/>
        <end position="116"/>
    </location>
</feature>